<dbReference type="Pfam" id="PF00172">
    <property type="entry name" value="Zn_clus"/>
    <property type="match status" value="1"/>
</dbReference>
<dbReference type="NCBIfam" id="NF004855">
    <property type="entry name" value="PRK06208.1"/>
    <property type="match status" value="1"/>
</dbReference>
<dbReference type="GO" id="GO:0005634">
    <property type="term" value="C:nucleus"/>
    <property type="evidence" value="ECO:0007669"/>
    <property type="project" value="UniProtKB-SubCell"/>
</dbReference>
<dbReference type="FunFam" id="3.40.225.10:FF:000009">
    <property type="entry name" value="Class II aldolase/adducin N-terminal"/>
    <property type="match status" value="1"/>
</dbReference>
<keyword evidence="5" id="KW-0238">DNA-binding</keyword>
<dbReference type="SUPFAM" id="SSF53639">
    <property type="entry name" value="AraD/HMP-PK domain-like"/>
    <property type="match status" value="1"/>
</dbReference>
<keyword evidence="2" id="KW-0479">Metal-binding</keyword>
<dbReference type="InterPro" id="IPR007219">
    <property type="entry name" value="XnlR_reg_dom"/>
</dbReference>
<feature type="transmembrane region" description="Helical" evidence="9">
    <location>
        <begin position="808"/>
        <end position="826"/>
    </location>
</feature>
<dbReference type="Gene3D" id="3.40.225.10">
    <property type="entry name" value="Class II aldolase/adducin N-terminal domain"/>
    <property type="match status" value="1"/>
</dbReference>
<keyword evidence="6" id="KW-0804">Transcription</keyword>
<evidence type="ECO:0000256" key="7">
    <source>
        <dbReference type="ARBA" id="ARBA00023242"/>
    </source>
</evidence>
<dbReference type="Pfam" id="PF00596">
    <property type="entry name" value="Aldolase_II"/>
    <property type="match status" value="1"/>
</dbReference>
<dbReference type="AlphaFoldDB" id="A0AAD4CRB1"/>
<dbReference type="CDD" id="cd14653">
    <property type="entry name" value="ZIP_Gal4p-like"/>
    <property type="match status" value="1"/>
</dbReference>
<dbReference type="EMBL" id="VCAU01000020">
    <property type="protein sequence ID" value="KAF9891255.1"/>
    <property type="molecule type" value="Genomic_DNA"/>
</dbReference>
<dbReference type="PANTHER" id="PTHR47782">
    <property type="entry name" value="ZN(II)2CYS6 TRANSCRIPTION FACTOR (EUROFUNG)-RELATED"/>
    <property type="match status" value="1"/>
</dbReference>
<dbReference type="SMART" id="SM01007">
    <property type="entry name" value="Aldolase_II"/>
    <property type="match status" value="1"/>
</dbReference>
<dbReference type="Proteomes" id="UP001194746">
    <property type="component" value="Unassembled WGS sequence"/>
</dbReference>
<comment type="subcellular location">
    <subcellularLocation>
        <location evidence="1">Nucleus</location>
    </subcellularLocation>
</comment>
<keyword evidence="3" id="KW-0862">Zinc</keyword>
<dbReference type="GO" id="GO:0045944">
    <property type="term" value="P:positive regulation of transcription by RNA polymerase II"/>
    <property type="evidence" value="ECO:0007669"/>
    <property type="project" value="TreeGrafter"/>
</dbReference>
<dbReference type="InterPro" id="IPR036864">
    <property type="entry name" value="Zn2-C6_fun-type_DNA-bd_sf"/>
</dbReference>
<feature type="compositionally biased region" description="Basic and acidic residues" evidence="8">
    <location>
        <begin position="373"/>
        <end position="390"/>
    </location>
</feature>
<dbReference type="CDD" id="cd12148">
    <property type="entry name" value="fungal_TF_MHR"/>
    <property type="match status" value="1"/>
</dbReference>
<dbReference type="InterPro" id="IPR036409">
    <property type="entry name" value="Aldolase_II/adducin_N_sf"/>
</dbReference>
<feature type="domain" description="Xylanolytic transcriptional activator regulatory" evidence="10">
    <location>
        <begin position="580"/>
        <end position="655"/>
    </location>
</feature>
<feature type="compositionally biased region" description="Low complexity" evidence="8">
    <location>
        <begin position="1"/>
        <end position="13"/>
    </location>
</feature>
<dbReference type="GO" id="GO:0043565">
    <property type="term" value="F:sequence-specific DNA binding"/>
    <property type="evidence" value="ECO:0007669"/>
    <property type="project" value="TreeGrafter"/>
</dbReference>
<dbReference type="Pfam" id="PF04082">
    <property type="entry name" value="Fungal_trans"/>
    <property type="match status" value="1"/>
</dbReference>
<dbReference type="Gene3D" id="4.10.240.10">
    <property type="entry name" value="Zn(2)-C6 fungal-type DNA-binding domain"/>
    <property type="match status" value="1"/>
</dbReference>
<keyword evidence="13" id="KW-1185">Reference proteome</keyword>
<keyword evidence="9" id="KW-0812">Transmembrane</keyword>
<evidence type="ECO:0000256" key="6">
    <source>
        <dbReference type="ARBA" id="ARBA00023163"/>
    </source>
</evidence>
<gene>
    <name evidence="12" type="ORF">FE257_004819</name>
</gene>
<dbReference type="InterPro" id="IPR001138">
    <property type="entry name" value="Zn2Cys6_DnaBD"/>
</dbReference>
<dbReference type="CDD" id="cd00067">
    <property type="entry name" value="GAL4"/>
    <property type="match status" value="1"/>
</dbReference>
<reference evidence="12" key="1">
    <citation type="journal article" date="2019" name="Beilstein J. Org. Chem.">
        <title>Nanangenines: drimane sesquiterpenoids as the dominant metabolite cohort of a novel Australian fungus, Aspergillus nanangensis.</title>
        <authorList>
            <person name="Lacey H.J."/>
            <person name="Gilchrist C.L.M."/>
            <person name="Crombie A."/>
            <person name="Kalaitzis J.A."/>
            <person name="Vuong D."/>
            <person name="Rutledge P.J."/>
            <person name="Turner P."/>
            <person name="Pitt J.I."/>
            <person name="Lacey E."/>
            <person name="Chooi Y.H."/>
            <person name="Piggott A.M."/>
        </authorList>
    </citation>
    <scope>NUCLEOTIDE SEQUENCE</scope>
    <source>
        <strain evidence="12">MST-FP2251</strain>
    </source>
</reference>
<reference evidence="12" key="2">
    <citation type="submission" date="2020-02" db="EMBL/GenBank/DDBJ databases">
        <authorList>
            <person name="Gilchrist C.L.M."/>
            <person name="Chooi Y.-H."/>
        </authorList>
    </citation>
    <scope>NUCLEOTIDE SEQUENCE</scope>
    <source>
        <strain evidence="12">MST-FP2251</strain>
    </source>
</reference>
<evidence type="ECO:0000259" key="10">
    <source>
        <dbReference type="SMART" id="SM00906"/>
    </source>
</evidence>
<feature type="region of interest" description="Disordered" evidence="8">
    <location>
        <begin position="1"/>
        <end position="24"/>
    </location>
</feature>
<comment type="caution">
    <text evidence="12">The sequence shown here is derived from an EMBL/GenBank/DDBJ whole genome shotgun (WGS) entry which is preliminary data.</text>
</comment>
<keyword evidence="9" id="KW-1133">Transmembrane helix</keyword>
<keyword evidence="7" id="KW-0539">Nucleus</keyword>
<organism evidence="12 13">
    <name type="scientific">Aspergillus nanangensis</name>
    <dbReference type="NCBI Taxonomy" id="2582783"/>
    <lineage>
        <taxon>Eukaryota</taxon>
        <taxon>Fungi</taxon>
        <taxon>Dikarya</taxon>
        <taxon>Ascomycota</taxon>
        <taxon>Pezizomycotina</taxon>
        <taxon>Eurotiomycetes</taxon>
        <taxon>Eurotiomycetidae</taxon>
        <taxon>Eurotiales</taxon>
        <taxon>Aspergillaceae</taxon>
        <taxon>Aspergillus</taxon>
        <taxon>Aspergillus subgen. Circumdati</taxon>
    </lineage>
</organism>
<keyword evidence="4" id="KW-0805">Transcription regulation</keyword>
<dbReference type="InterPro" id="IPR001303">
    <property type="entry name" value="Aldolase_II/adducin_N"/>
</dbReference>
<keyword evidence="9" id="KW-0472">Membrane</keyword>
<dbReference type="SMART" id="SM00906">
    <property type="entry name" value="Fungal_trans"/>
    <property type="match status" value="1"/>
</dbReference>
<evidence type="ECO:0000256" key="2">
    <source>
        <dbReference type="ARBA" id="ARBA00022723"/>
    </source>
</evidence>
<evidence type="ECO:0000256" key="3">
    <source>
        <dbReference type="ARBA" id="ARBA00022833"/>
    </source>
</evidence>
<accession>A0AAD4CRB1</accession>
<feature type="region of interest" description="Disordered" evidence="8">
    <location>
        <begin position="357"/>
        <end position="399"/>
    </location>
</feature>
<dbReference type="GO" id="GO:0008270">
    <property type="term" value="F:zinc ion binding"/>
    <property type="evidence" value="ECO:0007669"/>
    <property type="project" value="InterPro"/>
</dbReference>
<dbReference type="PANTHER" id="PTHR47782:SF12">
    <property type="entry name" value="ZN(II)2CYS6 TRANSCRIPTION FACTOR (EUROFUNG)"/>
    <property type="match status" value="1"/>
</dbReference>
<evidence type="ECO:0000256" key="5">
    <source>
        <dbReference type="ARBA" id="ARBA00023125"/>
    </source>
</evidence>
<evidence type="ECO:0000256" key="9">
    <source>
        <dbReference type="SAM" id="Phobius"/>
    </source>
</evidence>
<sequence length="936" mass="102584">MTSTTTTTTTTTPQPQPQIPADGVLNWKSSNTSSGLHQIPTFPSKEAERQWAKQHMAAAFRTFARLGWADGASGHISLRDPVNPEWFWINPYAKHFGLMKASDLVLVDHEGRPVQPTPHKVNAAGFIIHSSIHRARPDINAACHMHSPAGRAWSSFGKGIEMLNQDSCMFLRNLAVYEGFGGIVLAQEEGTRLAEALGSDCLNLILQNHGLLTCGSTVDEAAAYFIALERACANQIMAESAAANGVVKRFVGDEEAEYTYKCTATAACAYMQFQPEFDLTVALSDGKCDGMQPACGNCVKTGRDCTIEDPSSKRQLPPNYVEMLEGRIAQLEEILGQSHPALATDHMSLFLDRSQAATTVDEPSNTPEGSPVETERELPPSGEEVHEKQDSTTSAAPNLSQDLDSLCMSSASGQLLYFGESSALTLSKALTSVLRSSRLQGPGMTVSGVRSDLWRHIPKPLPASLPDPPFGSLLVDAYFTHVHYQYPFLHQPTFEQWEQQVHAANRTGNTPDPGQAFFVYMVYAIGALIVPTLCLSSAEALYAAAELLLDQVVGLESLESIQAILCCAIYSMRASTGASVWTLSGIALRQCTDLGFHRRIPRATLGANTLQIQMQRRVFWVAYNLDRIAAISTGRPFGIAEEDIDVEYPADINDKDITSTQLLTQPRTHHTSPPTTMSLAIHNLRLRRIWASMKSSIYSINQRTSLLPDGQVVDSLRDRLRSWLAECPQPVAPDLANPAPYGSSKWFMLTYHHSLILLHRRALVAHSKLDYTPSPEMAAVYLECADSATILCTVYQELYFDSTISHTWGALHILFLGGLTFLYCLWVDPGCRRLYRPDVVSKACTACTVALAIMSERWPAAQPFRDTFRILANATQAMLAEERESNNNNNGAGRRPALLPALNAVVSEGVQQQLAGISGIGMCDTAEHLLGEMIQQ</sequence>
<evidence type="ECO:0000259" key="11">
    <source>
        <dbReference type="SMART" id="SM01007"/>
    </source>
</evidence>
<evidence type="ECO:0000313" key="12">
    <source>
        <dbReference type="EMBL" id="KAF9891255.1"/>
    </source>
</evidence>
<dbReference type="GO" id="GO:0006351">
    <property type="term" value="P:DNA-templated transcription"/>
    <property type="evidence" value="ECO:0007669"/>
    <property type="project" value="InterPro"/>
</dbReference>
<feature type="compositionally biased region" description="Polar residues" evidence="8">
    <location>
        <begin position="357"/>
        <end position="368"/>
    </location>
</feature>
<dbReference type="GO" id="GO:0000981">
    <property type="term" value="F:DNA-binding transcription factor activity, RNA polymerase II-specific"/>
    <property type="evidence" value="ECO:0007669"/>
    <property type="project" value="InterPro"/>
</dbReference>
<protein>
    <recommendedName>
        <fullName evidence="14">Transcription factor domain-containing protein</fullName>
    </recommendedName>
</protein>
<evidence type="ECO:0000256" key="4">
    <source>
        <dbReference type="ARBA" id="ARBA00023015"/>
    </source>
</evidence>
<proteinExistence type="predicted"/>
<evidence type="ECO:0000313" key="13">
    <source>
        <dbReference type="Proteomes" id="UP001194746"/>
    </source>
</evidence>
<dbReference type="InterPro" id="IPR052202">
    <property type="entry name" value="Yeast_MetPath_Reg"/>
</dbReference>
<evidence type="ECO:0008006" key="14">
    <source>
        <dbReference type="Google" id="ProtNLM"/>
    </source>
</evidence>
<feature type="domain" description="Class II aldolase/adducin N-terminal" evidence="11">
    <location>
        <begin position="54"/>
        <end position="236"/>
    </location>
</feature>
<name>A0AAD4CRB1_ASPNN</name>
<evidence type="ECO:0000256" key="8">
    <source>
        <dbReference type="SAM" id="MobiDB-lite"/>
    </source>
</evidence>
<evidence type="ECO:0000256" key="1">
    <source>
        <dbReference type="ARBA" id="ARBA00004123"/>
    </source>
</evidence>